<feature type="region of interest" description="Disordered" evidence="1">
    <location>
        <begin position="85"/>
        <end position="107"/>
    </location>
</feature>
<evidence type="ECO:0000313" key="3">
    <source>
        <dbReference type="Proteomes" id="UP001159363"/>
    </source>
</evidence>
<accession>A0ABQ9HSN4</accession>
<gene>
    <name evidence="2" type="ORF">PR048_013601</name>
</gene>
<proteinExistence type="predicted"/>
<protein>
    <submittedName>
        <fullName evidence="2">Uncharacterized protein</fullName>
    </submittedName>
</protein>
<feature type="compositionally biased region" description="Polar residues" evidence="1">
    <location>
        <begin position="669"/>
        <end position="678"/>
    </location>
</feature>
<evidence type="ECO:0000256" key="1">
    <source>
        <dbReference type="SAM" id="MobiDB-lite"/>
    </source>
</evidence>
<evidence type="ECO:0000313" key="2">
    <source>
        <dbReference type="EMBL" id="KAJ8887386.1"/>
    </source>
</evidence>
<keyword evidence="3" id="KW-1185">Reference proteome</keyword>
<organism evidence="2 3">
    <name type="scientific">Dryococelus australis</name>
    <dbReference type="NCBI Taxonomy" id="614101"/>
    <lineage>
        <taxon>Eukaryota</taxon>
        <taxon>Metazoa</taxon>
        <taxon>Ecdysozoa</taxon>
        <taxon>Arthropoda</taxon>
        <taxon>Hexapoda</taxon>
        <taxon>Insecta</taxon>
        <taxon>Pterygota</taxon>
        <taxon>Neoptera</taxon>
        <taxon>Polyneoptera</taxon>
        <taxon>Phasmatodea</taxon>
        <taxon>Verophasmatodea</taxon>
        <taxon>Anareolatae</taxon>
        <taxon>Phasmatidae</taxon>
        <taxon>Eurycanthinae</taxon>
        <taxon>Dryococelus</taxon>
    </lineage>
</organism>
<feature type="region of interest" description="Disordered" evidence="1">
    <location>
        <begin position="1"/>
        <end position="22"/>
    </location>
</feature>
<sequence length="686" mass="76804">MEKHQNESQGNNRTLRKPTDQQHCMARFPHVEIQEYFKVPKQLEGLQWCSGQTIRLLDCHPGELDPTPKVVENIHAPLTCKVKNEDVTTNQEDENQNVRSKNDGDDGIYAHSTNDVSRCVKQKCKQVCDDKGYLKLGEKKHQFKYSTLIQRPPKLDKLLLTSLQALAFLTTLEPIHTLKLFIAVAKIENLFSGIKHCALEALLPPPVQRHCECDFVYCSQGPGEPMIEFIDSGSVQMVCRSSLSLVSRVLSPEVKNGEESQYYLSWMCADTIGLATTCTVHTPNTGHQHTVHIHEFEEVLKQVENNPSTSSHVEHKLHIDHMVVSQVWQEQQLHLFHLWAKCVNHVEKPIAEDWEKAVHEVADISLDSNLDTTDKDDLGSADEVLAVPLTEVSGRSTAHLLEAPSRQSVTTPPKMAEAAEHLRPYRVYEGSSPNLLPLGRRQRHIMAPTPTQRAPVQEPDIRHSSPQHFRVLGVSTDLHPHGPLQELLVQQPPVAAAATFQRLQHLLALPLWTTPGSGRKTVYDPHLPVLAVFGVKERTVSHCRHTCLVRTSVYCLQLFEDIKCCTSIPFHVRHGTPRVVKKAEFSSAKQVYAANLVAPGIEIHGSRPKPLDTQGEWLLPSGDLYSLLPLLGHARGSSSASSGPDPGHREQHQARVHQSAFLQLGRNAVESQTPGRTQQQHHTRHG</sequence>
<feature type="region of interest" description="Disordered" evidence="1">
    <location>
        <begin position="667"/>
        <end position="686"/>
    </location>
</feature>
<feature type="region of interest" description="Disordered" evidence="1">
    <location>
        <begin position="635"/>
        <end position="656"/>
    </location>
</feature>
<comment type="caution">
    <text evidence="2">The sequence shown here is derived from an EMBL/GenBank/DDBJ whole genome shotgun (WGS) entry which is preliminary data.</text>
</comment>
<reference evidence="2 3" key="1">
    <citation type="submission" date="2023-02" db="EMBL/GenBank/DDBJ databases">
        <title>LHISI_Scaffold_Assembly.</title>
        <authorList>
            <person name="Stuart O.P."/>
            <person name="Cleave R."/>
            <person name="Magrath M.J.L."/>
            <person name="Mikheyev A.S."/>
        </authorList>
    </citation>
    <scope>NUCLEOTIDE SEQUENCE [LARGE SCALE GENOMIC DNA]</scope>
    <source>
        <strain evidence="2">Daus_M_001</strain>
        <tissue evidence="2">Leg muscle</tissue>
    </source>
</reference>
<dbReference type="EMBL" id="JARBHB010000004">
    <property type="protein sequence ID" value="KAJ8887386.1"/>
    <property type="molecule type" value="Genomic_DNA"/>
</dbReference>
<name>A0ABQ9HSN4_9NEOP</name>
<dbReference type="Proteomes" id="UP001159363">
    <property type="component" value="Chromosome X"/>
</dbReference>